<accession>A0A5C3FE72</accession>
<dbReference type="SUPFAM" id="SSF49764">
    <property type="entry name" value="HSP20-like chaperones"/>
    <property type="match status" value="1"/>
</dbReference>
<keyword evidence="5" id="KW-1185">Reference proteome</keyword>
<dbReference type="Proteomes" id="UP000325008">
    <property type="component" value="Unassembled WGS sequence"/>
</dbReference>
<dbReference type="AlphaFoldDB" id="A0A5C3FE72"/>
<comment type="caution">
    <text evidence="4">The sequence shown here is derived from an EMBL/GenBank/DDBJ whole genome shotgun (WGS) entry which is preliminary data.</text>
</comment>
<evidence type="ECO:0000313" key="4">
    <source>
        <dbReference type="EMBL" id="SPO42580.1"/>
    </source>
</evidence>
<dbReference type="Gene3D" id="2.60.40.790">
    <property type="match status" value="1"/>
</dbReference>
<dbReference type="GO" id="GO:0051087">
    <property type="term" value="F:protein-folding chaperone binding"/>
    <property type="evidence" value="ECO:0007669"/>
    <property type="project" value="InterPro"/>
</dbReference>
<gene>
    <name evidence="4" type="ORF">PSANT_00263</name>
</gene>
<feature type="region of interest" description="Disordered" evidence="1">
    <location>
        <begin position="106"/>
        <end position="157"/>
    </location>
</feature>
<evidence type="ECO:0000259" key="3">
    <source>
        <dbReference type="PROSITE" id="PS51203"/>
    </source>
</evidence>
<dbReference type="Pfam" id="PF05002">
    <property type="entry name" value="SGS"/>
    <property type="match status" value="1"/>
</dbReference>
<dbReference type="InterPro" id="IPR044563">
    <property type="entry name" value="Sgt1-like"/>
</dbReference>
<proteinExistence type="predicted"/>
<feature type="compositionally biased region" description="Low complexity" evidence="1">
    <location>
        <begin position="112"/>
        <end position="132"/>
    </location>
</feature>
<dbReference type="InterPro" id="IPR008978">
    <property type="entry name" value="HSP20-like_chaperone"/>
</dbReference>
<protein>
    <submittedName>
        <fullName evidence="4">Related to SGT1 - subunit of SCF ubiquitin ligase complex</fullName>
    </submittedName>
</protein>
<dbReference type="InterPro" id="IPR007052">
    <property type="entry name" value="CS_dom"/>
</dbReference>
<name>A0A5C3FE72_PSEA2</name>
<keyword evidence="4" id="KW-0436">Ligase</keyword>
<reference evidence="4" key="1">
    <citation type="submission" date="2018-03" db="EMBL/GenBank/DDBJ databases">
        <authorList>
            <person name="Guldener U."/>
        </authorList>
    </citation>
    <scope>NUCLEOTIDE SEQUENCE [LARGE SCALE GENOMIC DNA]</scope>
    <source>
        <strain evidence="4">ATCC34888</strain>
    </source>
</reference>
<feature type="domain" description="SGS" evidence="2">
    <location>
        <begin position="133"/>
        <end position="219"/>
    </location>
</feature>
<evidence type="ECO:0000256" key="1">
    <source>
        <dbReference type="SAM" id="MobiDB-lite"/>
    </source>
</evidence>
<dbReference type="EMBL" id="OOIQ01000001">
    <property type="protein sequence ID" value="SPO42580.1"/>
    <property type="molecule type" value="Genomic_DNA"/>
</dbReference>
<dbReference type="PROSITE" id="PS51203">
    <property type="entry name" value="CS"/>
    <property type="match status" value="1"/>
</dbReference>
<dbReference type="PANTHER" id="PTHR45862">
    <property type="entry name" value="PROTEIN SGT1 HOMOLOG"/>
    <property type="match status" value="1"/>
</dbReference>
<evidence type="ECO:0000259" key="2">
    <source>
        <dbReference type="PROSITE" id="PS51048"/>
    </source>
</evidence>
<dbReference type="RefSeq" id="XP_014659352.1">
    <property type="nucleotide sequence ID" value="XM_014803866.1"/>
</dbReference>
<sequence length="219" mass="23050">MATASTSSAGASDAAIPRFDFYQTDTAVTVSVFIKAALADQTSVDIAPRSLSVASTTSAGSKFALHLDPLFSSVDPATSSYKLLSTKIEVVLHKAQPGVRWNQLHAASGHSAPTPQVTSTTPAPQPPQAAQTGKSAAPRVRSKWDSFDPDADDGDAAPAEADINAFFQKLYADADDNTRKAMIKSYQESGGTTLSTDWSKVATDHVAAHPPDGMEAKKW</sequence>
<dbReference type="PROSITE" id="PS51048">
    <property type="entry name" value="SGS"/>
    <property type="match status" value="1"/>
</dbReference>
<evidence type="ECO:0000313" key="5">
    <source>
        <dbReference type="Proteomes" id="UP000325008"/>
    </source>
</evidence>
<dbReference type="Pfam" id="PF04969">
    <property type="entry name" value="CS"/>
    <property type="match status" value="1"/>
</dbReference>
<dbReference type="GO" id="GO:0016874">
    <property type="term" value="F:ligase activity"/>
    <property type="evidence" value="ECO:0007669"/>
    <property type="project" value="UniProtKB-KW"/>
</dbReference>
<dbReference type="OrthoDB" id="1898560at2759"/>
<organism evidence="4 5">
    <name type="scientific">Pseudozyma antarctica</name>
    <name type="common">Yeast</name>
    <name type="synonym">Candida antarctica</name>
    <dbReference type="NCBI Taxonomy" id="84753"/>
    <lineage>
        <taxon>Eukaryota</taxon>
        <taxon>Fungi</taxon>
        <taxon>Dikarya</taxon>
        <taxon>Basidiomycota</taxon>
        <taxon>Ustilaginomycotina</taxon>
        <taxon>Ustilaginomycetes</taxon>
        <taxon>Ustilaginales</taxon>
        <taxon>Ustilaginaceae</taxon>
        <taxon>Moesziomyces</taxon>
    </lineage>
</organism>
<feature type="domain" description="CS" evidence="3">
    <location>
        <begin position="14"/>
        <end position="105"/>
    </location>
</feature>
<dbReference type="InterPro" id="IPR007699">
    <property type="entry name" value="SGS_dom"/>
</dbReference>
<dbReference type="CDD" id="cd06466">
    <property type="entry name" value="p23_CS_SGT1_like"/>
    <property type="match status" value="1"/>
</dbReference>